<dbReference type="InterPro" id="IPR013325">
    <property type="entry name" value="RNA_pol_sigma_r2"/>
</dbReference>
<dbReference type="InterPro" id="IPR014284">
    <property type="entry name" value="RNA_pol_sigma-70_dom"/>
</dbReference>
<dbReference type="KEGG" id="cbae:COR50_17910"/>
<name>A0A291QY69_9BACT</name>
<dbReference type="Gene3D" id="1.10.10.10">
    <property type="entry name" value="Winged helix-like DNA-binding domain superfamily/Winged helix DNA-binding domain"/>
    <property type="match status" value="1"/>
</dbReference>
<evidence type="ECO:0008006" key="9">
    <source>
        <dbReference type="Google" id="ProtNLM"/>
    </source>
</evidence>
<dbReference type="InterPro" id="IPR014327">
    <property type="entry name" value="RNA_pol_sigma70_bacteroid"/>
</dbReference>
<dbReference type="NCBIfam" id="TIGR02985">
    <property type="entry name" value="Sig70_bacteroi1"/>
    <property type="match status" value="1"/>
</dbReference>
<feature type="domain" description="RNA polymerase sigma factor 70 region 4 type 2" evidence="6">
    <location>
        <begin position="210"/>
        <end position="259"/>
    </location>
</feature>
<dbReference type="InterPro" id="IPR013249">
    <property type="entry name" value="RNA_pol_sigma70_r4_t2"/>
</dbReference>
<proteinExistence type="inferred from homology"/>
<evidence type="ECO:0000256" key="4">
    <source>
        <dbReference type="ARBA" id="ARBA00023163"/>
    </source>
</evidence>
<dbReference type="Gene3D" id="1.10.1740.10">
    <property type="match status" value="1"/>
</dbReference>
<dbReference type="InterPro" id="IPR013324">
    <property type="entry name" value="RNA_pol_sigma_r3/r4-like"/>
</dbReference>
<dbReference type="InterPro" id="IPR007627">
    <property type="entry name" value="RNA_pol_sigma70_r2"/>
</dbReference>
<dbReference type="GO" id="GO:0006352">
    <property type="term" value="P:DNA-templated transcription initiation"/>
    <property type="evidence" value="ECO:0007669"/>
    <property type="project" value="InterPro"/>
</dbReference>
<evidence type="ECO:0000259" key="6">
    <source>
        <dbReference type="Pfam" id="PF08281"/>
    </source>
</evidence>
<evidence type="ECO:0000256" key="2">
    <source>
        <dbReference type="ARBA" id="ARBA00023015"/>
    </source>
</evidence>
<evidence type="ECO:0000259" key="5">
    <source>
        <dbReference type="Pfam" id="PF04542"/>
    </source>
</evidence>
<comment type="similarity">
    <text evidence="1">Belongs to the sigma-70 factor family. ECF subfamily.</text>
</comment>
<dbReference type="CDD" id="cd06171">
    <property type="entry name" value="Sigma70_r4"/>
    <property type="match status" value="1"/>
</dbReference>
<dbReference type="EMBL" id="CP023777">
    <property type="protein sequence ID" value="ATL48890.1"/>
    <property type="molecule type" value="Genomic_DNA"/>
</dbReference>
<dbReference type="SUPFAM" id="SSF88659">
    <property type="entry name" value="Sigma3 and sigma4 domains of RNA polymerase sigma factors"/>
    <property type="match status" value="1"/>
</dbReference>
<dbReference type="PANTHER" id="PTHR43133:SF46">
    <property type="entry name" value="RNA POLYMERASE SIGMA-70 FACTOR ECF SUBFAMILY"/>
    <property type="match status" value="1"/>
</dbReference>
<organism evidence="7 8">
    <name type="scientific">Chitinophaga caeni</name>
    <dbReference type="NCBI Taxonomy" id="2029983"/>
    <lineage>
        <taxon>Bacteria</taxon>
        <taxon>Pseudomonadati</taxon>
        <taxon>Bacteroidota</taxon>
        <taxon>Chitinophagia</taxon>
        <taxon>Chitinophagales</taxon>
        <taxon>Chitinophagaceae</taxon>
        <taxon>Chitinophaga</taxon>
    </lineage>
</organism>
<keyword evidence="3" id="KW-0731">Sigma factor</keyword>
<dbReference type="Pfam" id="PF08281">
    <property type="entry name" value="Sigma70_r4_2"/>
    <property type="match status" value="1"/>
</dbReference>
<dbReference type="AlphaFoldDB" id="A0A291QY69"/>
<dbReference type="Pfam" id="PF04542">
    <property type="entry name" value="Sigma70_r2"/>
    <property type="match status" value="1"/>
</dbReference>
<gene>
    <name evidence="7" type="ORF">COR50_17910</name>
</gene>
<feature type="domain" description="RNA polymerase sigma-70 region 2" evidence="5">
    <location>
        <begin position="113"/>
        <end position="177"/>
    </location>
</feature>
<evidence type="ECO:0000256" key="1">
    <source>
        <dbReference type="ARBA" id="ARBA00010641"/>
    </source>
</evidence>
<dbReference type="GO" id="GO:0016987">
    <property type="term" value="F:sigma factor activity"/>
    <property type="evidence" value="ECO:0007669"/>
    <property type="project" value="UniProtKB-KW"/>
</dbReference>
<dbReference type="GO" id="GO:0003677">
    <property type="term" value="F:DNA binding"/>
    <property type="evidence" value="ECO:0007669"/>
    <property type="project" value="InterPro"/>
</dbReference>
<dbReference type="InterPro" id="IPR039425">
    <property type="entry name" value="RNA_pol_sigma-70-like"/>
</dbReference>
<sequence length="272" mass="32070">MPEDLEPAMLGISNQRCLGISNQQCSGSRTSNYHTILIMNALVDRIYMLIICYPIVIHKFIQIYEISKCLPCNWKLNIFCKFDVETYSLHMGKREGIIRDSDQMLLEQFTAYFRLYENPLYNFALKTVQSEILARDIIQEVFIKLWSIRERFSQIDNMEDYLYRMVRNKVMDVLRQLANDRKLRTEYFNGHQWEDTNVYDTIVLKEYEVALSEAVSQLPPQRRIIYQLSHVEGKSRKEIASKLNISPSTVKNQLTAAMAYLRSVIKDHVKLF</sequence>
<keyword evidence="2" id="KW-0805">Transcription regulation</keyword>
<evidence type="ECO:0000256" key="3">
    <source>
        <dbReference type="ARBA" id="ARBA00023082"/>
    </source>
</evidence>
<reference evidence="7 8" key="1">
    <citation type="submission" date="2017-10" db="EMBL/GenBank/DDBJ databases">
        <title>Paenichitinophaga pekingensis gen. nov., sp. nov., isolated from activated sludge.</title>
        <authorList>
            <person name="Jin D."/>
            <person name="Kong X."/>
            <person name="Deng Y."/>
            <person name="Bai Z."/>
        </authorList>
    </citation>
    <scope>NUCLEOTIDE SEQUENCE [LARGE SCALE GENOMIC DNA]</scope>
    <source>
        <strain evidence="7 8">13</strain>
    </source>
</reference>
<keyword evidence="8" id="KW-1185">Reference proteome</keyword>
<dbReference type="PANTHER" id="PTHR43133">
    <property type="entry name" value="RNA POLYMERASE ECF-TYPE SIGMA FACTO"/>
    <property type="match status" value="1"/>
</dbReference>
<dbReference type="NCBIfam" id="TIGR02937">
    <property type="entry name" value="sigma70-ECF"/>
    <property type="match status" value="1"/>
</dbReference>
<dbReference type="SUPFAM" id="SSF88946">
    <property type="entry name" value="Sigma2 domain of RNA polymerase sigma factors"/>
    <property type="match status" value="1"/>
</dbReference>
<dbReference type="InterPro" id="IPR036388">
    <property type="entry name" value="WH-like_DNA-bd_sf"/>
</dbReference>
<protein>
    <recommendedName>
        <fullName evidence="9">RNA polymerase sigma-70 factor</fullName>
    </recommendedName>
</protein>
<accession>A0A291QY69</accession>
<keyword evidence="4" id="KW-0804">Transcription</keyword>
<evidence type="ECO:0000313" key="8">
    <source>
        <dbReference type="Proteomes" id="UP000220133"/>
    </source>
</evidence>
<dbReference type="Proteomes" id="UP000220133">
    <property type="component" value="Chromosome"/>
</dbReference>
<evidence type="ECO:0000313" key="7">
    <source>
        <dbReference type="EMBL" id="ATL48890.1"/>
    </source>
</evidence>